<reference evidence="3" key="1">
    <citation type="submission" date="2018-05" db="EMBL/GenBank/DDBJ databases">
        <authorList>
            <person name="Strepis N."/>
        </authorList>
    </citation>
    <scope>NUCLEOTIDE SEQUENCE [LARGE SCALE GENOMIC DNA]</scope>
</reference>
<feature type="coiled-coil region" evidence="1">
    <location>
        <begin position="208"/>
        <end position="235"/>
    </location>
</feature>
<dbReference type="EMBL" id="UNRR01000013">
    <property type="protein sequence ID" value="SYZ78158.1"/>
    <property type="molecule type" value="Genomic_DNA"/>
</dbReference>
<protein>
    <recommendedName>
        <fullName evidence="4">PD-(D/E)XK nuclease superfamily</fullName>
    </recommendedName>
</protein>
<accession>A0A383TDY7</accession>
<dbReference type="InterPro" id="IPR029470">
    <property type="entry name" value="PDDEXK_4"/>
</dbReference>
<organism evidence="2 3">
    <name type="scientific">Trichococcus shcherbakoviae</name>
    <dbReference type="NCBI Taxonomy" id="2094020"/>
    <lineage>
        <taxon>Bacteria</taxon>
        <taxon>Bacillati</taxon>
        <taxon>Bacillota</taxon>
        <taxon>Bacilli</taxon>
        <taxon>Lactobacillales</taxon>
        <taxon>Carnobacteriaceae</taxon>
        <taxon>Trichococcus</taxon>
    </lineage>
</organism>
<evidence type="ECO:0000256" key="1">
    <source>
        <dbReference type="SAM" id="Coils"/>
    </source>
</evidence>
<proteinExistence type="predicted"/>
<dbReference type="RefSeq" id="WP_119092801.1">
    <property type="nucleotide sequence ID" value="NZ_UNRR01000013.1"/>
</dbReference>
<dbReference type="Pfam" id="PF14281">
    <property type="entry name" value="PDDEXK_4"/>
    <property type="match status" value="1"/>
</dbReference>
<evidence type="ECO:0000313" key="3">
    <source>
        <dbReference type="Proteomes" id="UP000262072"/>
    </source>
</evidence>
<name>A0A383TDY7_9LACT</name>
<gene>
    <name evidence="2" type="ORF">TART1_0936</name>
</gene>
<sequence>MISNYEKVLDDFKSLHIQTVVIEPTFLDISGFPHYENVCSNILQFFFQTNEAHGMGDLFIQAILKILGENISNTIIVNDVFREQPTPSGKRLDIVITTDDYVVGIENKIYAVLTNDLADYSSYLQSILTGRKLKRIVLSLYPIATYSGFVNITYKELFKSVDSLMGNYWQGSNRKFMDYLNDFMQNIRRLEGAPSMNSDEIKFINDNITDLENLFSKLNLLKKELRQRVQDLGKQMVYDEQKCKQWFWREEGKLFDDLVHDILIDGATIAIDTHAYPKGWGIYIWLRESNLQLKNKDDLKDWLIKQGVPNGDVHISQTRNLYEKKFDEVEEVAKNLQSLLITLCK</sequence>
<dbReference type="AlphaFoldDB" id="A0A383TDY7"/>
<dbReference type="OrthoDB" id="1099676at2"/>
<dbReference type="Proteomes" id="UP000262072">
    <property type="component" value="Unassembled WGS sequence"/>
</dbReference>
<keyword evidence="1" id="KW-0175">Coiled coil</keyword>
<evidence type="ECO:0008006" key="4">
    <source>
        <dbReference type="Google" id="ProtNLM"/>
    </source>
</evidence>
<evidence type="ECO:0000313" key="2">
    <source>
        <dbReference type="EMBL" id="SYZ78158.1"/>
    </source>
</evidence>